<sequence>MFKFFVVAVLLGLAAADHINKNAEARNLVNDVSPDGQYRYGFDSTNGISVQSVGNADAAQGSFSWVSPEGEHVQMAYVADANGYQPTGTHIPTPPPVPEHVLRALEWIRTHPPKQEYVQYQARRF</sequence>
<evidence type="ECO:0000313" key="4">
    <source>
        <dbReference type="EMBL" id="CAD7082437.1"/>
    </source>
</evidence>
<dbReference type="GO" id="GO:0062129">
    <property type="term" value="C:chitin-based extracellular matrix"/>
    <property type="evidence" value="ECO:0007669"/>
    <property type="project" value="TreeGrafter"/>
</dbReference>
<dbReference type="FunCoup" id="A0A7R8UKW8">
    <property type="interactions" value="60"/>
</dbReference>
<dbReference type="PROSITE" id="PS51155">
    <property type="entry name" value="CHIT_BIND_RR_2"/>
    <property type="match status" value="1"/>
</dbReference>
<dbReference type="PROSITE" id="PS00233">
    <property type="entry name" value="CHIT_BIND_RR_1"/>
    <property type="match status" value="1"/>
</dbReference>
<dbReference type="PANTHER" id="PTHR10380:SF237">
    <property type="entry name" value="CUTICULAR PROTEIN 65AU, ISOFORM A-RELATED"/>
    <property type="match status" value="1"/>
</dbReference>
<dbReference type="InterPro" id="IPR000618">
    <property type="entry name" value="Insect_cuticle"/>
</dbReference>
<protein>
    <submittedName>
        <fullName evidence="4">Uncharacterized protein</fullName>
    </submittedName>
</protein>
<evidence type="ECO:0000256" key="1">
    <source>
        <dbReference type="ARBA" id="ARBA00022460"/>
    </source>
</evidence>
<accession>A0A7R8UKW8</accession>
<dbReference type="InParanoid" id="A0A7R8UKW8"/>
<dbReference type="GO" id="GO:0008010">
    <property type="term" value="F:structural constituent of chitin-based larval cuticle"/>
    <property type="evidence" value="ECO:0007669"/>
    <property type="project" value="TreeGrafter"/>
</dbReference>
<dbReference type="OMA" id="VQMAYVA"/>
<name>A0A7R8UKW8_HERIL</name>
<keyword evidence="1 2" id="KW-0193">Cuticle</keyword>
<dbReference type="InterPro" id="IPR050468">
    <property type="entry name" value="Cuticle_Struct_Prot"/>
</dbReference>
<feature type="signal peptide" evidence="3">
    <location>
        <begin position="1"/>
        <end position="16"/>
    </location>
</feature>
<dbReference type="Pfam" id="PF00379">
    <property type="entry name" value="Chitin_bind_4"/>
    <property type="match status" value="1"/>
</dbReference>
<keyword evidence="5" id="KW-1185">Reference proteome</keyword>
<organism evidence="4 5">
    <name type="scientific">Hermetia illucens</name>
    <name type="common">Black soldier fly</name>
    <dbReference type="NCBI Taxonomy" id="343691"/>
    <lineage>
        <taxon>Eukaryota</taxon>
        <taxon>Metazoa</taxon>
        <taxon>Ecdysozoa</taxon>
        <taxon>Arthropoda</taxon>
        <taxon>Hexapoda</taxon>
        <taxon>Insecta</taxon>
        <taxon>Pterygota</taxon>
        <taxon>Neoptera</taxon>
        <taxon>Endopterygota</taxon>
        <taxon>Diptera</taxon>
        <taxon>Brachycera</taxon>
        <taxon>Stratiomyomorpha</taxon>
        <taxon>Stratiomyidae</taxon>
        <taxon>Hermetiinae</taxon>
        <taxon>Hermetia</taxon>
    </lineage>
</organism>
<evidence type="ECO:0000256" key="2">
    <source>
        <dbReference type="PROSITE-ProRule" id="PRU00497"/>
    </source>
</evidence>
<feature type="chain" id="PRO_5030515482" evidence="3">
    <location>
        <begin position="17"/>
        <end position="125"/>
    </location>
</feature>
<keyword evidence="3" id="KW-0732">Signal</keyword>
<dbReference type="AlphaFoldDB" id="A0A7R8UKW8"/>
<dbReference type="PANTHER" id="PTHR10380">
    <property type="entry name" value="CUTICLE PROTEIN"/>
    <property type="match status" value="1"/>
</dbReference>
<dbReference type="InterPro" id="IPR031311">
    <property type="entry name" value="CHIT_BIND_RR_consensus"/>
</dbReference>
<reference evidence="4 5" key="1">
    <citation type="submission" date="2020-11" db="EMBL/GenBank/DDBJ databases">
        <authorList>
            <person name="Wallbank WR R."/>
            <person name="Pardo Diaz C."/>
            <person name="Kozak K."/>
            <person name="Martin S."/>
            <person name="Jiggins C."/>
            <person name="Moest M."/>
            <person name="Warren A I."/>
            <person name="Generalovic N T."/>
            <person name="Byers J.R.P. K."/>
            <person name="Montejo-Kovacevich G."/>
            <person name="Yen C E."/>
        </authorList>
    </citation>
    <scope>NUCLEOTIDE SEQUENCE [LARGE SCALE GENOMIC DNA]</scope>
</reference>
<evidence type="ECO:0000313" key="5">
    <source>
        <dbReference type="Proteomes" id="UP000594454"/>
    </source>
</evidence>
<proteinExistence type="predicted"/>
<evidence type="ECO:0000256" key="3">
    <source>
        <dbReference type="SAM" id="SignalP"/>
    </source>
</evidence>
<dbReference type="Proteomes" id="UP000594454">
    <property type="component" value="Chromosome 2"/>
</dbReference>
<dbReference type="EMBL" id="LR899010">
    <property type="protein sequence ID" value="CAD7082437.1"/>
    <property type="molecule type" value="Genomic_DNA"/>
</dbReference>
<dbReference type="OrthoDB" id="6343684at2759"/>
<dbReference type="PRINTS" id="PR00947">
    <property type="entry name" value="CUTICLE"/>
</dbReference>
<gene>
    <name evidence="4" type="ORF">HERILL_LOCUS5472</name>
</gene>